<dbReference type="KEGG" id="tpla:ElP_32690"/>
<dbReference type="Proteomes" id="UP000317835">
    <property type="component" value="Chromosome"/>
</dbReference>
<keyword evidence="3" id="KW-0328">Glycosyltransferase</keyword>
<dbReference type="SUPFAM" id="SSF53448">
    <property type="entry name" value="Nucleotide-diphospho-sugar transferases"/>
    <property type="match status" value="1"/>
</dbReference>
<gene>
    <name evidence="3" type="ORF">ElP_32690</name>
</gene>
<feature type="transmembrane region" description="Helical" evidence="1">
    <location>
        <begin position="66"/>
        <end position="86"/>
    </location>
</feature>
<dbReference type="Pfam" id="PF00535">
    <property type="entry name" value="Glycos_transf_2"/>
    <property type="match status" value="1"/>
</dbReference>
<keyword evidence="3" id="KW-0808">Transferase</keyword>
<evidence type="ECO:0000259" key="2">
    <source>
        <dbReference type="Pfam" id="PF00535"/>
    </source>
</evidence>
<proteinExistence type="predicted"/>
<dbReference type="RefSeq" id="WP_197447028.1">
    <property type="nucleotide sequence ID" value="NZ_CP036426.1"/>
</dbReference>
<dbReference type="EC" id="2.4.1.54" evidence="3"/>
<dbReference type="InterPro" id="IPR001173">
    <property type="entry name" value="Glyco_trans_2-like"/>
</dbReference>
<keyword evidence="4" id="KW-1185">Reference proteome</keyword>
<dbReference type="InterPro" id="IPR029044">
    <property type="entry name" value="Nucleotide-diphossugar_trans"/>
</dbReference>
<dbReference type="GO" id="GO:0047267">
    <property type="term" value="F:undecaprenyl-phosphate mannosyltransferase activity"/>
    <property type="evidence" value="ECO:0007669"/>
    <property type="project" value="UniProtKB-EC"/>
</dbReference>
<organism evidence="3 4">
    <name type="scientific">Tautonia plasticadhaerens</name>
    <dbReference type="NCBI Taxonomy" id="2527974"/>
    <lineage>
        <taxon>Bacteria</taxon>
        <taxon>Pseudomonadati</taxon>
        <taxon>Planctomycetota</taxon>
        <taxon>Planctomycetia</taxon>
        <taxon>Isosphaerales</taxon>
        <taxon>Isosphaeraceae</taxon>
        <taxon>Tautonia</taxon>
    </lineage>
</organism>
<keyword evidence="1" id="KW-0812">Transmembrane</keyword>
<sequence>MTRRKEITLPREASRPAGVSRGWAPWIGRFTLWSVTGALATAGLYAATSMLWLLTPLGEDPGFLAVHRGILIGAALFGGVAFWQLFVMHRRLLPPRDASYRSLGGARVHVGLTAWNDREAIGPAVREFKACPEVHKVVVVDNNSTDDTARVAAEAGADAVVIETVPGYGSCCMRALAEAAEGADVVVLCEGDMTFSAHDVKKFLAYLENCDLVLGTRATQELRDSVTQMDWLLNPGNQIVAKLVQTRFWGTRLTDMGCTYRAIRVESYRRLAGHLRVKGNHFSPHMFIEALKRDMRVIEIPVYFRARLGESKGVGSNKVKATRVALKMLELIYTA</sequence>
<feature type="domain" description="Glycosyltransferase 2-like" evidence="2">
    <location>
        <begin position="113"/>
        <end position="270"/>
    </location>
</feature>
<accession>A0A518H3E7</accession>
<name>A0A518H3E7_9BACT</name>
<feature type="transmembrane region" description="Helical" evidence="1">
    <location>
        <begin position="30"/>
        <end position="54"/>
    </location>
</feature>
<evidence type="ECO:0000313" key="4">
    <source>
        <dbReference type="Proteomes" id="UP000317835"/>
    </source>
</evidence>
<keyword evidence="1" id="KW-1133">Transmembrane helix</keyword>
<dbReference type="PANTHER" id="PTHR48090:SF7">
    <property type="entry name" value="RFBJ PROTEIN"/>
    <property type="match status" value="1"/>
</dbReference>
<evidence type="ECO:0000313" key="3">
    <source>
        <dbReference type="EMBL" id="QDV35366.1"/>
    </source>
</evidence>
<dbReference type="CDD" id="cd04179">
    <property type="entry name" value="DPM_DPG-synthase_like"/>
    <property type="match status" value="1"/>
</dbReference>
<dbReference type="AlphaFoldDB" id="A0A518H3E7"/>
<dbReference type="PANTHER" id="PTHR48090">
    <property type="entry name" value="UNDECAPRENYL-PHOSPHATE 4-DEOXY-4-FORMAMIDO-L-ARABINOSE TRANSFERASE-RELATED"/>
    <property type="match status" value="1"/>
</dbReference>
<reference evidence="3 4" key="1">
    <citation type="submission" date="2019-02" db="EMBL/GenBank/DDBJ databases">
        <title>Deep-cultivation of Planctomycetes and their phenomic and genomic characterization uncovers novel biology.</title>
        <authorList>
            <person name="Wiegand S."/>
            <person name="Jogler M."/>
            <person name="Boedeker C."/>
            <person name="Pinto D."/>
            <person name="Vollmers J."/>
            <person name="Rivas-Marin E."/>
            <person name="Kohn T."/>
            <person name="Peeters S.H."/>
            <person name="Heuer A."/>
            <person name="Rast P."/>
            <person name="Oberbeckmann S."/>
            <person name="Bunk B."/>
            <person name="Jeske O."/>
            <person name="Meyerdierks A."/>
            <person name="Storesund J.E."/>
            <person name="Kallscheuer N."/>
            <person name="Luecker S."/>
            <person name="Lage O.M."/>
            <person name="Pohl T."/>
            <person name="Merkel B.J."/>
            <person name="Hornburger P."/>
            <person name="Mueller R.-W."/>
            <person name="Bruemmer F."/>
            <person name="Labrenz M."/>
            <person name="Spormann A.M."/>
            <person name="Op den Camp H."/>
            <person name="Overmann J."/>
            <person name="Amann R."/>
            <person name="Jetten M.S.M."/>
            <person name="Mascher T."/>
            <person name="Medema M.H."/>
            <person name="Devos D.P."/>
            <person name="Kaster A.-K."/>
            <person name="Ovreas L."/>
            <person name="Rohde M."/>
            <person name="Galperin M.Y."/>
            <person name="Jogler C."/>
        </authorList>
    </citation>
    <scope>NUCLEOTIDE SEQUENCE [LARGE SCALE GENOMIC DNA]</scope>
    <source>
        <strain evidence="3 4">ElP</strain>
    </source>
</reference>
<keyword evidence="1" id="KW-0472">Membrane</keyword>
<dbReference type="InterPro" id="IPR050256">
    <property type="entry name" value="Glycosyltransferase_2"/>
</dbReference>
<evidence type="ECO:0000256" key="1">
    <source>
        <dbReference type="SAM" id="Phobius"/>
    </source>
</evidence>
<dbReference type="EMBL" id="CP036426">
    <property type="protein sequence ID" value="QDV35366.1"/>
    <property type="molecule type" value="Genomic_DNA"/>
</dbReference>
<dbReference type="Gene3D" id="3.90.550.10">
    <property type="entry name" value="Spore Coat Polysaccharide Biosynthesis Protein SpsA, Chain A"/>
    <property type="match status" value="1"/>
</dbReference>
<protein>
    <submittedName>
        <fullName evidence="3">Undecaprenyl-phosphate mannosyltransferase</fullName>
        <ecNumber evidence="3">2.4.1.54</ecNumber>
    </submittedName>
</protein>